<sequence length="758" mass="84541">MIKYESKLRNEVQPAESANSNPFQETTFKQEDYSSCTNKTDICSVDGQQNAQGCEQSDNTVDLPEASYQNPVQENIATVGKCPSKLVVSGNSDEELIANPLSNKGDVWQNVHEGINTPEKIINLSEQRRLTVDVTSDERAIFEHAGVEGGKYARADKKINCLSADLDHKPKKQPVFPIAPQIPASALVDSNCYSLFPTPTKIKRSSCALLANDETISTIYRTTSNIDTDLIRIISQTVSSISSVLRVTETLNNLKEFEIDLVPYLGIDFSMVTYASVEKVNFKNILDAEVIKACFESSNQVLKRYPCHSLLGKYTVRYTLYRGDAISMDVIASITVVETKQNILFWDWCLSNFNAETSYPPATKTKTIRPFKKNKRRKAKDKQDIHIPNARPQYLATLFEKCAQWLCGLAFVRTLVICCAVPFCSSTETQTTGQYFGQEVVLHEQSPTQVEDLPEAEQCVDSDFSSGEASAVTTGRESNSSLLSDFNLGRGAEGGSDLPVSTGFGHHRKITYGVNSDLHDFLDQESFYGNQNCGEAEGLVLDEGLHLNNGRYDENKDFVKEGQPHRGSYGEVSFGVDIQSRMSFAVKRIPIRKFNRREPRILSIFNHPNIIKLYGLIRRGNCIEIIMEKATNGTWLEMINSGPVQEQKTLQCLMGALTGLEQLHRCSFIHRDLKPDNIGMMADGRVVILDLGSVITPADTQDFEEEDTRDAPRPGVGSTKPLTFNFVSKVRRRPNDSLESLIACMHLVSVSCVKYTNK</sequence>
<keyword evidence="7" id="KW-1185">Reference proteome</keyword>
<evidence type="ECO:0000313" key="7">
    <source>
        <dbReference type="Proteomes" id="UP000085678"/>
    </source>
</evidence>
<organism evidence="7 8">
    <name type="scientific">Lingula anatina</name>
    <name type="common">Brachiopod</name>
    <name type="synonym">Lingula unguis</name>
    <dbReference type="NCBI Taxonomy" id="7574"/>
    <lineage>
        <taxon>Eukaryota</taxon>
        <taxon>Metazoa</taxon>
        <taxon>Spiralia</taxon>
        <taxon>Lophotrochozoa</taxon>
        <taxon>Brachiopoda</taxon>
        <taxon>Linguliformea</taxon>
        <taxon>Lingulata</taxon>
        <taxon>Lingulida</taxon>
        <taxon>Linguloidea</taxon>
        <taxon>Lingulidae</taxon>
        <taxon>Lingula</taxon>
    </lineage>
</organism>
<evidence type="ECO:0000256" key="4">
    <source>
        <dbReference type="ARBA" id="ARBA00023134"/>
    </source>
</evidence>
<accession>A0A1S3HG49</accession>
<dbReference type="PROSITE" id="PS50011">
    <property type="entry name" value="PROTEIN_KINASE_DOM"/>
    <property type="match status" value="1"/>
</dbReference>
<dbReference type="InterPro" id="IPR018316">
    <property type="entry name" value="Tubulin/FtsZ_2-layer-sand-dom"/>
</dbReference>
<dbReference type="GO" id="GO:0005874">
    <property type="term" value="C:microtubule"/>
    <property type="evidence" value="ECO:0007669"/>
    <property type="project" value="UniProtKB-KW"/>
</dbReference>
<reference evidence="8" key="1">
    <citation type="submission" date="2025-08" db="UniProtKB">
        <authorList>
            <consortium name="RefSeq"/>
        </authorList>
    </citation>
    <scope>IDENTIFICATION</scope>
    <source>
        <tissue evidence="8">Gonads</tissue>
    </source>
</reference>
<keyword evidence="4" id="KW-0342">GTP-binding</keyword>
<feature type="region of interest" description="Disordered" evidence="5">
    <location>
        <begin position="1"/>
        <end position="23"/>
    </location>
</feature>
<dbReference type="SUPFAM" id="SSF55307">
    <property type="entry name" value="Tubulin C-terminal domain-like"/>
    <property type="match status" value="1"/>
</dbReference>
<dbReference type="Proteomes" id="UP000085678">
    <property type="component" value="Unplaced"/>
</dbReference>
<evidence type="ECO:0000256" key="1">
    <source>
        <dbReference type="ARBA" id="ARBA00009636"/>
    </source>
</evidence>
<dbReference type="GeneID" id="106154991"/>
<dbReference type="Gene3D" id="1.10.510.10">
    <property type="entry name" value="Transferase(Phosphotransferase) domain 1"/>
    <property type="match status" value="1"/>
</dbReference>
<dbReference type="OrthoDB" id="5836549at2759"/>
<evidence type="ECO:0000256" key="2">
    <source>
        <dbReference type="ARBA" id="ARBA00022701"/>
    </source>
</evidence>
<dbReference type="GO" id="GO:0004672">
    <property type="term" value="F:protein kinase activity"/>
    <property type="evidence" value="ECO:0007669"/>
    <property type="project" value="InterPro"/>
</dbReference>
<dbReference type="InParanoid" id="A0A1S3HG49"/>
<dbReference type="InterPro" id="IPR008280">
    <property type="entry name" value="Tub_FtsZ_C"/>
</dbReference>
<dbReference type="SMART" id="SM00220">
    <property type="entry name" value="S_TKc"/>
    <property type="match status" value="1"/>
</dbReference>
<comment type="similarity">
    <text evidence="1">Belongs to the tubulin family.</text>
</comment>
<dbReference type="SUPFAM" id="SSF56112">
    <property type="entry name" value="Protein kinase-like (PK-like)"/>
    <property type="match status" value="1"/>
</dbReference>
<dbReference type="GO" id="GO:0005525">
    <property type="term" value="F:GTP binding"/>
    <property type="evidence" value="ECO:0007669"/>
    <property type="project" value="UniProtKB-KW"/>
</dbReference>
<dbReference type="PANTHER" id="PTHR11588">
    <property type="entry name" value="TUBULIN"/>
    <property type="match status" value="1"/>
</dbReference>
<evidence type="ECO:0000256" key="5">
    <source>
        <dbReference type="SAM" id="MobiDB-lite"/>
    </source>
</evidence>
<evidence type="ECO:0000313" key="8">
    <source>
        <dbReference type="RefSeq" id="XP_013385035.1"/>
    </source>
</evidence>
<proteinExistence type="inferred from homology"/>
<dbReference type="GO" id="GO:0005524">
    <property type="term" value="F:ATP binding"/>
    <property type="evidence" value="ECO:0007669"/>
    <property type="project" value="InterPro"/>
</dbReference>
<keyword evidence="2" id="KW-0493">Microtubule</keyword>
<dbReference type="InterPro" id="IPR000719">
    <property type="entry name" value="Prot_kinase_dom"/>
</dbReference>
<dbReference type="InterPro" id="IPR036525">
    <property type="entry name" value="Tubulin/FtsZ_GTPase_sf"/>
</dbReference>
<gene>
    <name evidence="8" type="primary">LOC106154991</name>
</gene>
<evidence type="ECO:0000256" key="3">
    <source>
        <dbReference type="ARBA" id="ARBA00022741"/>
    </source>
</evidence>
<feature type="domain" description="Protein kinase" evidence="6">
    <location>
        <begin position="558"/>
        <end position="758"/>
    </location>
</feature>
<dbReference type="InterPro" id="IPR011009">
    <property type="entry name" value="Kinase-like_dom_sf"/>
</dbReference>
<feature type="compositionally biased region" description="Basic and acidic residues" evidence="5">
    <location>
        <begin position="1"/>
        <end position="10"/>
    </location>
</feature>
<dbReference type="RefSeq" id="XP_013385035.1">
    <property type="nucleotide sequence ID" value="XM_013529581.1"/>
</dbReference>
<dbReference type="Pfam" id="PF00069">
    <property type="entry name" value="Pkinase"/>
    <property type="match status" value="1"/>
</dbReference>
<dbReference type="InterPro" id="IPR000217">
    <property type="entry name" value="Tubulin"/>
</dbReference>
<dbReference type="CDD" id="cd00180">
    <property type="entry name" value="PKc"/>
    <property type="match status" value="1"/>
</dbReference>
<dbReference type="AlphaFoldDB" id="A0A1S3HG49"/>
<dbReference type="KEGG" id="lak:106154991"/>
<dbReference type="GO" id="GO:0007017">
    <property type="term" value="P:microtubule-based process"/>
    <property type="evidence" value="ECO:0007669"/>
    <property type="project" value="InterPro"/>
</dbReference>
<dbReference type="Pfam" id="PF03953">
    <property type="entry name" value="Tubulin_C"/>
    <property type="match status" value="1"/>
</dbReference>
<protein>
    <submittedName>
        <fullName evidence="8">Uncharacterized protein LOC106154991</fullName>
    </submittedName>
</protein>
<dbReference type="Gene3D" id="3.30.200.20">
    <property type="entry name" value="Phosphorylase Kinase, domain 1"/>
    <property type="match status" value="1"/>
</dbReference>
<keyword evidence="3" id="KW-0547">Nucleotide-binding</keyword>
<name>A0A1S3HG49_LINAN</name>
<dbReference type="STRING" id="7574.A0A1S3HG49"/>
<dbReference type="Gene3D" id="3.40.50.1440">
    <property type="entry name" value="Tubulin/FtsZ, GTPase domain"/>
    <property type="match status" value="1"/>
</dbReference>
<evidence type="ECO:0000259" key="6">
    <source>
        <dbReference type="PROSITE" id="PS50011"/>
    </source>
</evidence>